<keyword evidence="3" id="KW-0812">Transmembrane</keyword>
<dbReference type="STRING" id="79604.AAY81_08770"/>
<evidence type="ECO:0000313" key="7">
    <source>
        <dbReference type="Proteomes" id="UP000182975"/>
    </source>
</evidence>
<feature type="transmembrane region" description="Helical" evidence="3">
    <location>
        <begin position="75"/>
        <end position="96"/>
    </location>
</feature>
<keyword evidence="3" id="KW-1133">Transmembrane helix</keyword>
<dbReference type="Proteomes" id="UP000182975">
    <property type="component" value="Unassembled WGS sequence"/>
</dbReference>
<dbReference type="PANTHER" id="PTHR33392">
    <property type="entry name" value="POLYISOPRENYL-TEICHOIC ACID--PEPTIDOGLYCAN TEICHOIC ACID TRANSFERASE TAGU"/>
    <property type="match status" value="1"/>
</dbReference>
<dbReference type="PANTHER" id="PTHR33392:SF6">
    <property type="entry name" value="POLYISOPRENYL-TEICHOIC ACID--PEPTIDOGLYCAN TEICHOIC ACID TRANSFERASE TAGU"/>
    <property type="match status" value="1"/>
</dbReference>
<dbReference type="EMBL" id="FOEC01000002">
    <property type="protein sequence ID" value="SEO56269.1"/>
    <property type="molecule type" value="Genomic_DNA"/>
</dbReference>
<protein>
    <submittedName>
        <fullName evidence="6">Transcriptional attenuator, LytR family</fullName>
    </submittedName>
</protein>
<keyword evidence="3" id="KW-0472">Membrane</keyword>
<dbReference type="Gene3D" id="3.30.70.2390">
    <property type="match status" value="1"/>
</dbReference>
<dbReference type="RefSeq" id="WP_082867956.1">
    <property type="nucleotide sequence ID" value="NZ_FOEC01000002.1"/>
</dbReference>
<evidence type="ECO:0000313" key="6">
    <source>
        <dbReference type="EMBL" id="SEO56269.1"/>
    </source>
</evidence>
<comment type="similarity">
    <text evidence="1">Belongs to the LytR/CpsA/Psr (LCP) family.</text>
</comment>
<feature type="region of interest" description="Disordered" evidence="2">
    <location>
        <begin position="1"/>
        <end position="62"/>
    </location>
</feature>
<feature type="domain" description="Cell envelope-related transcriptional attenuator" evidence="4">
    <location>
        <begin position="147"/>
        <end position="293"/>
    </location>
</feature>
<dbReference type="Pfam" id="PF03816">
    <property type="entry name" value="LytR_cpsA_psr"/>
    <property type="match status" value="1"/>
</dbReference>
<dbReference type="InterPro" id="IPR050922">
    <property type="entry name" value="LytR/CpsA/Psr_CW_biosynth"/>
</dbReference>
<feature type="compositionally biased region" description="Basic and acidic residues" evidence="2">
    <location>
        <begin position="35"/>
        <end position="50"/>
    </location>
</feature>
<dbReference type="InterPro" id="IPR027381">
    <property type="entry name" value="LytR/CpsA/Psr_C"/>
</dbReference>
<dbReference type="Pfam" id="PF13399">
    <property type="entry name" value="LytR_C"/>
    <property type="match status" value="1"/>
</dbReference>
<dbReference type="InterPro" id="IPR004474">
    <property type="entry name" value="LytR_CpsA_psr"/>
</dbReference>
<keyword evidence="7" id="KW-1185">Reference proteome</keyword>
<sequence length="503" mass="53214">MANGAQEPEAESRRSTRVGHAQESTHSHARTRGARSRDAAETPRTVDARYSRRGNTRYADQVNPKHRRNRIIKRVAIALAALLTCVGAAAAIYIGVINGNLSAGLDSGLNNVLVQTNLTKEPFYMVLLGTDESIQRETDSTTDGTYRTDTIILARIDPVNKKVTLISMPRDSYVSMGSYGEHKLNAAYAYGGAELAVSTISDLADVDISHFALVDMDGVVEIVDALGGIEVDVPMEIDDDMAGGHLDAGLQTLNGEQALILARSRHAYDEYGNGDEYRSANQRLVISAIAKKLLASDPATIASTVTALSECVQTDLSVSDIVGLAQVMRGLDASTDIYSATMPTTSAYVDGLWIEQVNTSEWKTMMSRVDQGLSPTESSEIDSATGIVLSSAGDGAAEEASAAAESKDGSIVVRNGSGYTGLGTEVANTLTSAGYTVSSTGNADNFDYKNTVVLYNDSSRASQAKAIAETIGHSASAQKNDGSYSISGDFLVIVGSTYVNTTS</sequence>
<dbReference type="OrthoDB" id="9782542at2"/>
<evidence type="ECO:0000259" key="4">
    <source>
        <dbReference type="Pfam" id="PF03816"/>
    </source>
</evidence>
<dbReference type="NCBIfam" id="TIGR00350">
    <property type="entry name" value="lytR_cpsA_psr"/>
    <property type="match status" value="1"/>
</dbReference>
<organism evidence="6 7">
    <name type="scientific">Denitrobacterium detoxificans</name>
    <dbReference type="NCBI Taxonomy" id="79604"/>
    <lineage>
        <taxon>Bacteria</taxon>
        <taxon>Bacillati</taxon>
        <taxon>Actinomycetota</taxon>
        <taxon>Coriobacteriia</taxon>
        <taxon>Eggerthellales</taxon>
        <taxon>Eggerthellaceae</taxon>
        <taxon>Denitrobacterium</taxon>
    </lineage>
</organism>
<dbReference type="Gene3D" id="3.40.630.190">
    <property type="entry name" value="LCP protein"/>
    <property type="match status" value="1"/>
</dbReference>
<dbReference type="AlphaFoldDB" id="A0A1H8QPY0"/>
<evidence type="ECO:0000256" key="1">
    <source>
        <dbReference type="ARBA" id="ARBA00006068"/>
    </source>
</evidence>
<feature type="domain" description="LytR/CpsA/Psr regulator C-terminal" evidence="5">
    <location>
        <begin position="411"/>
        <end position="498"/>
    </location>
</feature>
<gene>
    <name evidence="6" type="ORF">SAMN02910314_00572</name>
</gene>
<reference evidence="7" key="1">
    <citation type="submission" date="2016-10" db="EMBL/GenBank/DDBJ databases">
        <authorList>
            <person name="Varghese N."/>
        </authorList>
    </citation>
    <scope>NUCLEOTIDE SEQUENCE [LARGE SCALE GENOMIC DNA]</scope>
    <source>
        <strain evidence="7">DSM 21843</strain>
    </source>
</reference>
<accession>A0A1H8QPY0</accession>
<name>A0A1H8QPY0_9ACTN</name>
<evidence type="ECO:0000256" key="3">
    <source>
        <dbReference type="SAM" id="Phobius"/>
    </source>
</evidence>
<proteinExistence type="inferred from homology"/>
<evidence type="ECO:0000256" key="2">
    <source>
        <dbReference type="SAM" id="MobiDB-lite"/>
    </source>
</evidence>
<evidence type="ECO:0000259" key="5">
    <source>
        <dbReference type="Pfam" id="PF13399"/>
    </source>
</evidence>